<dbReference type="PROSITE" id="PS01164">
    <property type="entry name" value="COPPER_AMINE_OXID_1"/>
    <property type="match status" value="1"/>
</dbReference>
<evidence type="ECO:0000256" key="1">
    <source>
        <dbReference type="ARBA" id="ARBA00001935"/>
    </source>
</evidence>
<evidence type="ECO:0000256" key="2">
    <source>
        <dbReference type="ARBA" id="ARBA00001936"/>
    </source>
</evidence>
<comment type="similarity">
    <text evidence="4 14">Belongs to the copper/topaquinone oxidase family.</text>
</comment>
<dbReference type="InterPro" id="IPR015798">
    <property type="entry name" value="Cu_amine_oxidase_C"/>
</dbReference>
<evidence type="ECO:0000256" key="10">
    <source>
        <dbReference type="ARBA" id="ARBA00023211"/>
    </source>
</evidence>
<dbReference type="Gene3D" id="3.10.450.40">
    <property type="match status" value="2"/>
</dbReference>
<dbReference type="SUPFAM" id="SSF49998">
    <property type="entry name" value="Amine oxidase catalytic domain"/>
    <property type="match status" value="1"/>
</dbReference>
<comment type="caution">
    <text evidence="18">The sequence shown here is derived from an EMBL/GenBank/DDBJ whole genome shotgun (WGS) entry which is preliminary data.</text>
</comment>
<dbReference type="InterPro" id="IPR049948">
    <property type="entry name" value="Cu_Am_ox_TPQ-bd"/>
</dbReference>
<dbReference type="NCBIfam" id="NF008559">
    <property type="entry name" value="PRK11504.1"/>
    <property type="match status" value="1"/>
</dbReference>
<comment type="PTM">
    <text evidence="13 14">Topaquinone (TPQ) is generated by copper-dependent autoxidation of a specific tyrosyl residue.</text>
</comment>
<accession>A0A161VJT1</accession>
<evidence type="ECO:0000313" key="18">
    <source>
        <dbReference type="EMBL" id="KZL70405.1"/>
    </source>
</evidence>
<dbReference type="Proteomes" id="UP000076552">
    <property type="component" value="Unassembled WGS sequence"/>
</dbReference>
<evidence type="ECO:0000259" key="17">
    <source>
        <dbReference type="Pfam" id="PF02728"/>
    </source>
</evidence>
<keyword evidence="6 14" id="KW-0479">Metal-binding</keyword>
<feature type="modified residue" description="2',4',5'-topaquinone" evidence="13">
    <location>
        <position position="411"/>
    </location>
</feature>
<evidence type="ECO:0000256" key="13">
    <source>
        <dbReference type="PIRSR" id="PIRSR600269-51"/>
    </source>
</evidence>
<evidence type="ECO:0000256" key="5">
    <source>
        <dbReference type="ARBA" id="ARBA00011738"/>
    </source>
</evidence>
<dbReference type="InterPro" id="IPR036460">
    <property type="entry name" value="Cu_amine_oxidase_C_sf"/>
</dbReference>
<evidence type="ECO:0000256" key="6">
    <source>
        <dbReference type="ARBA" id="ARBA00022723"/>
    </source>
</evidence>
<dbReference type="GO" id="GO:0048038">
    <property type="term" value="F:quinone binding"/>
    <property type="evidence" value="ECO:0007669"/>
    <property type="project" value="InterPro"/>
</dbReference>
<dbReference type="GO" id="GO:0005507">
    <property type="term" value="F:copper ion binding"/>
    <property type="evidence" value="ECO:0007669"/>
    <property type="project" value="InterPro"/>
</dbReference>
<comment type="cofactor">
    <cofactor evidence="2">
        <name>Mn(2+)</name>
        <dbReference type="ChEBI" id="CHEBI:29035"/>
    </cofactor>
</comment>
<keyword evidence="10" id="KW-0464">Manganese</keyword>
<dbReference type="EMBL" id="LFIV01000090">
    <property type="protein sequence ID" value="KZL70405.1"/>
    <property type="molecule type" value="Genomic_DNA"/>
</dbReference>
<dbReference type="PANTHER" id="PTHR10638">
    <property type="entry name" value="COPPER AMINE OXIDASE"/>
    <property type="match status" value="1"/>
</dbReference>
<evidence type="ECO:0000256" key="14">
    <source>
        <dbReference type="RuleBase" id="RU000672"/>
    </source>
</evidence>
<feature type="active site" description="Schiff-base intermediate with substrate; via topaquinone" evidence="12">
    <location>
        <position position="411"/>
    </location>
</feature>
<feature type="domain" description="Copper amine oxidase N3-terminal" evidence="17">
    <location>
        <begin position="122"/>
        <end position="217"/>
    </location>
</feature>
<gene>
    <name evidence="18" type="ORF">CT0861_09561</name>
</gene>
<feature type="active site" description="Proton acceptor" evidence="12">
    <location>
        <position position="327"/>
    </location>
</feature>
<evidence type="ECO:0000256" key="12">
    <source>
        <dbReference type="PIRSR" id="PIRSR600269-50"/>
    </source>
</evidence>
<evidence type="ECO:0000256" key="7">
    <source>
        <dbReference type="ARBA" id="ARBA00022772"/>
    </source>
</evidence>
<dbReference type="InterPro" id="IPR015802">
    <property type="entry name" value="Cu_amine_oxidase_N3"/>
</dbReference>
<dbReference type="AlphaFoldDB" id="A0A161VJT1"/>
<sequence>MIEDNTSLAGSTFREEPNDVVPDLRMESSVHPLDPLSIDELRVAAKLIRTYDKSKTLKFNCLTLREPKKNEYAAFRASSGPRPDRRAFSIVLENGTSKVSEVIVNLTKSNIERWSHVAEVAPMLTLEDLDVTERIARNNPQIIEVCNEIGITDMSKVFFDAWAIGFDHRWGFERRLQQGLPYYRNSAMDNQYAHPLDFSVVVDTETEEVLAVDVRHVNGERTQVSLEEHNYLPEFIKSSYDSTKLKPIDITQPEGVSFYMRGNELSWAGFKMHIGFNYREGIVISDVHVHDQQQQRDRTLFNRISIVEMVVPYGNPDPPHQRKHAFDVGEYGSGLMTNSLKLGCDCKGAIHYLDAVMTTSKGEPAMIKNAICIHEEDNGLLYKHTDFRDGSVISARDRKLIISQIITAANYEYAFYHTFTLDGTYKLEIKLTGMLSLYCMHPSESAAPYGTEVAPRLNAHNHQHIFSLRVDPEIDGPNNSVLQSDAVPAEQPVGSRENPFGNGFYCKKTPLRTAQEGAAVYRHETSRAWDIINPSSINISTKKPVGYKIINPNCPPLLAQPGSMVYKRAAFAHKSLWVVPYKDYEVFPAGDYVCQSTGEENHLHNQTIVDWVARNESIENTDVVCYIQFGLMHFPRTEDFPIMPAEPVSVMLRASNFFSKNPGLWVPPSSVSIDQTSRRAFGANRGEKSCARL</sequence>
<feature type="domain" description="Copper amine oxidase N2-terminal" evidence="16">
    <location>
        <begin position="31"/>
        <end position="115"/>
    </location>
</feature>
<protein>
    <recommendedName>
        <fullName evidence="14">Amine oxidase</fullName>
        <ecNumber evidence="14">1.4.3.-</ecNumber>
    </recommendedName>
</protein>
<dbReference type="Pfam" id="PF01179">
    <property type="entry name" value="Cu_amine_oxid"/>
    <property type="match status" value="1"/>
</dbReference>
<dbReference type="SUPFAM" id="SSF54416">
    <property type="entry name" value="Amine oxidase N-terminal region"/>
    <property type="match status" value="2"/>
</dbReference>
<dbReference type="PANTHER" id="PTHR10638:SF86">
    <property type="entry name" value="COPPER AMINE OXIDASE 1-RELATED"/>
    <property type="match status" value="1"/>
</dbReference>
<dbReference type="Gene3D" id="2.70.98.20">
    <property type="entry name" value="Copper amine oxidase, catalytic domain"/>
    <property type="match status" value="1"/>
</dbReference>
<dbReference type="Pfam" id="PF02727">
    <property type="entry name" value="Cu_amine_oxidN2"/>
    <property type="match status" value="1"/>
</dbReference>
<dbReference type="GO" id="GO:0009308">
    <property type="term" value="P:amine metabolic process"/>
    <property type="evidence" value="ECO:0007669"/>
    <property type="project" value="UniProtKB-UniRule"/>
</dbReference>
<evidence type="ECO:0000256" key="3">
    <source>
        <dbReference type="ARBA" id="ARBA00001947"/>
    </source>
</evidence>
<organism evidence="18 19">
    <name type="scientific">Colletotrichum tofieldiae</name>
    <dbReference type="NCBI Taxonomy" id="708197"/>
    <lineage>
        <taxon>Eukaryota</taxon>
        <taxon>Fungi</taxon>
        <taxon>Dikarya</taxon>
        <taxon>Ascomycota</taxon>
        <taxon>Pezizomycotina</taxon>
        <taxon>Sordariomycetes</taxon>
        <taxon>Hypocreomycetidae</taxon>
        <taxon>Glomerellales</taxon>
        <taxon>Glomerellaceae</taxon>
        <taxon>Colletotrichum</taxon>
        <taxon>Colletotrichum spaethianum species complex</taxon>
    </lineage>
</organism>
<evidence type="ECO:0000256" key="4">
    <source>
        <dbReference type="ARBA" id="ARBA00007983"/>
    </source>
</evidence>
<proteinExistence type="inferred from homology"/>
<evidence type="ECO:0000259" key="16">
    <source>
        <dbReference type="Pfam" id="PF02727"/>
    </source>
</evidence>
<keyword evidence="9 14" id="KW-0186">Copper</keyword>
<dbReference type="STRING" id="708197.A0A161VJT1"/>
<evidence type="ECO:0000259" key="15">
    <source>
        <dbReference type="Pfam" id="PF01179"/>
    </source>
</evidence>
<comment type="subunit">
    <text evidence="5">Homodimer.</text>
</comment>
<evidence type="ECO:0000256" key="8">
    <source>
        <dbReference type="ARBA" id="ARBA00023002"/>
    </source>
</evidence>
<dbReference type="OrthoDB" id="5379943at2759"/>
<evidence type="ECO:0000313" key="19">
    <source>
        <dbReference type="Proteomes" id="UP000076552"/>
    </source>
</evidence>
<dbReference type="EC" id="1.4.3.-" evidence="14"/>
<dbReference type="Pfam" id="PF02728">
    <property type="entry name" value="Cu_amine_oxidN3"/>
    <property type="match status" value="1"/>
</dbReference>
<comment type="cofactor">
    <cofactor evidence="3">
        <name>Zn(2+)</name>
        <dbReference type="ChEBI" id="CHEBI:29105"/>
    </cofactor>
</comment>
<dbReference type="GO" id="GO:0008131">
    <property type="term" value="F:primary methylamine oxidase activity"/>
    <property type="evidence" value="ECO:0007669"/>
    <property type="project" value="UniProtKB-EC"/>
</dbReference>
<evidence type="ECO:0000256" key="9">
    <source>
        <dbReference type="ARBA" id="ARBA00023008"/>
    </source>
</evidence>
<evidence type="ECO:0000256" key="11">
    <source>
        <dbReference type="ARBA" id="ARBA00048032"/>
    </source>
</evidence>
<dbReference type="InterPro" id="IPR015800">
    <property type="entry name" value="Cu_amine_oxidase_N2"/>
</dbReference>
<keyword evidence="8 14" id="KW-0560">Oxidoreductase</keyword>
<comment type="cofactor">
    <cofactor evidence="1">
        <name>Cu cation</name>
        <dbReference type="ChEBI" id="CHEBI:23378"/>
    </cofactor>
</comment>
<keyword evidence="7 12" id="KW-0801">TPQ</keyword>
<name>A0A161VJT1_9PEZI</name>
<feature type="domain" description="Copper amine oxidase catalytic" evidence="15">
    <location>
        <begin position="249"/>
        <end position="663"/>
    </location>
</feature>
<dbReference type="FunFam" id="2.70.98.20:FF:000006">
    <property type="entry name" value="Amine oxidase"/>
    <property type="match status" value="1"/>
</dbReference>
<comment type="catalytic activity">
    <reaction evidence="11">
        <text>a primary methyl amine + O2 + H2O = an aldehyde + H2O2 + NH4(+)</text>
        <dbReference type="Rhea" id="RHEA:16153"/>
        <dbReference type="ChEBI" id="CHEBI:15377"/>
        <dbReference type="ChEBI" id="CHEBI:15379"/>
        <dbReference type="ChEBI" id="CHEBI:16240"/>
        <dbReference type="ChEBI" id="CHEBI:17478"/>
        <dbReference type="ChEBI" id="CHEBI:28938"/>
        <dbReference type="ChEBI" id="CHEBI:228804"/>
        <dbReference type="EC" id="1.4.3.21"/>
    </reaction>
</comment>
<dbReference type="FunFam" id="3.10.450.40:FF:000014">
    <property type="entry name" value="Peroxisomal primary amine oxidase"/>
    <property type="match status" value="1"/>
</dbReference>
<keyword evidence="19" id="KW-1185">Reference proteome</keyword>
<dbReference type="InterPro" id="IPR000269">
    <property type="entry name" value="Cu_amine_oxidase"/>
</dbReference>
<reference evidence="18 19" key="1">
    <citation type="submission" date="2015-06" db="EMBL/GenBank/DDBJ databases">
        <title>Survival trade-offs in plant roots during colonization by closely related pathogenic and mutualistic fungi.</title>
        <authorList>
            <person name="Hacquard S."/>
            <person name="Kracher B."/>
            <person name="Hiruma K."/>
            <person name="Weinman A."/>
            <person name="Muench P."/>
            <person name="Garrido Oter R."/>
            <person name="Ver Loren van Themaat E."/>
            <person name="Dallerey J.-F."/>
            <person name="Damm U."/>
            <person name="Henrissat B."/>
            <person name="Lespinet O."/>
            <person name="Thon M."/>
            <person name="Kemen E."/>
            <person name="McHardy A.C."/>
            <person name="Schulze-Lefert P."/>
            <person name="O'Connell R.J."/>
        </authorList>
    </citation>
    <scope>NUCLEOTIDE SEQUENCE [LARGE SCALE GENOMIC DNA]</scope>
    <source>
        <strain evidence="18 19">0861</strain>
    </source>
</reference>
<dbReference type="InterPro" id="IPR016182">
    <property type="entry name" value="Cu_amine_oxidase_N-reg"/>
</dbReference>
<comment type="cofactor">
    <cofactor evidence="14">
        <name>Cu cation</name>
        <dbReference type="ChEBI" id="CHEBI:23378"/>
    </cofactor>
    <text evidence="14">Contains 1 topaquinone per subunit.</text>
</comment>